<dbReference type="InterPro" id="IPR039421">
    <property type="entry name" value="Type_1_exporter"/>
</dbReference>
<dbReference type="Proteomes" id="UP000007259">
    <property type="component" value="Chromosome 31"/>
</dbReference>
<dbReference type="PROSITE" id="PS50929">
    <property type="entry name" value="ABC_TM1F"/>
    <property type="match status" value="1"/>
</dbReference>
<evidence type="ECO:0000256" key="5">
    <source>
        <dbReference type="ARBA" id="ARBA00022989"/>
    </source>
</evidence>
<reference evidence="10 11" key="1">
    <citation type="journal article" date="2011" name="Genome Res.">
        <title>Chromosome and gene copy number variation allow major structural change between species and strains of Leishmania.</title>
        <authorList>
            <person name="Rogers M.B."/>
            <person name="Hilley J.D."/>
            <person name="Dickens N.J."/>
            <person name="Wilkes J."/>
            <person name="Bates P.A."/>
            <person name="Depledge D.P."/>
            <person name="Harris D."/>
            <person name="Her Y."/>
            <person name="Herzyk P."/>
            <person name="Imamura H."/>
            <person name="Otto T.D."/>
            <person name="Sanders M."/>
            <person name="Seeger K."/>
            <person name="Dujardin J.C."/>
            <person name="Berriman M."/>
            <person name="Smith D.F."/>
            <person name="Hertz-Fowler C."/>
            <person name="Mottram J.C."/>
        </authorList>
    </citation>
    <scope>NUCLEOTIDE SEQUENCE [LARGE SCALE GENOMIC DNA]</scope>
    <source>
        <strain evidence="10 11">MHOM/GT/2001/U1103</strain>
    </source>
</reference>
<evidence type="ECO:0000259" key="9">
    <source>
        <dbReference type="PROSITE" id="PS50929"/>
    </source>
</evidence>
<keyword evidence="2 7" id="KW-0812">Transmembrane</keyword>
<comment type="subcellular location">
    <subcellularLocation>
        <location evidence="1">Membrane</location>
        <topology evidence="1">Multi-pass membrane protein</topology>
    </subcellularLocation>
</comment>
<feature type="domain" description="ABC transporter" evidence="8">
    <location>
        <begin position="494"/>
        <end position="730"/>
    </location>
</feature>
<dbReference type="Gene3D" id="3.40.50.300">
    <property type="entry name" value="P-loop containing nucleotide triphosphate hydrolases"/>
    <property type="match status" value="1"/>
</dbReference>
<dbReference type="GO" id="GO:0140359">
    <property type="term" value="F:ABC-type transporter activity"/>
    <property type="evidence" value="ECO:0007669"/>
    <property type="project" value="InterPro"/>
</dbReference>
<dbReference type="Pfam" id="PF00005">
    <property type="entry name" value="ABC_tran"/>
    <property type="match status" value="1"/>
</dbReference>
<dbReference type="SUPFAM" id="SSF90123">
    <property type="entry name" value="ABC transporter transmembrane region"/>
    <property type="match status" value="1"/>
</dbReference>
<feature type="transmembrane region" description="Helical" evidence="7">
    <location>
        <begin position="276"/>
        <end position="294"/>
    </location>
</feature>
<dbReference type="KEGG" id="lmi:LMXM_31_2060"/>
<dbReference type="RefSeq" id="XP_003878054.1">
    <property type="nucleotide sequence ID" value="XM_003878005.1"/>
</dbReference>
<evidence type="ECO:0000259" key="8">
    <source>
        <dbReference type="PROSITE" id="PS50893"/>
    </source>
</evidence>
<dbReference type="InterPro" id="IPR003439">
    <property type="entry name" value="ABC_transporter-like_ATP-bd"/>
</dbReference>
<dbReference type="InterPro" id="IPR017871">
    <property type="entry name" value="ABC_transporter-like_CS"/>
</dbReference>
<protein>
    <submittedName>
        <fullName evidence="10">ABC transporter-like protein</fullName>
    </submittedName>
</protein>
<dbReference type="OrthoDB" id="6500128at2759"/>
<evidence type="ECO:0000256" key="3">
    <source>
        <dbReference type="ARBA" id="ARBA00022741"/>
    </source>
</evidence>
<dbReference type="EMBL" id="FR799584">
    <property type="protein sequence ID" value="CBZ29600.1"/>
    <property type="molecule type" value="Genomic_DNA"/>
</dbReference>
<feature type="transmembrane region" description="Helical" evidence="7">
    <location>
        <begin position="392"/>
        <end position="412"/>
    </location>
</feature>
<evidence type="ECO:0000256" key="1">
    <source>
        <dbReference type="ARBA" id="ARBA00004141"/>
    </source>
</evidence>
<dbReference type="InterPro" id="IPR011527">
    <property type="entry name" value="ABC1_TM_dom"/>
</dbReference>
<evidence type="ECO:0000256" key="7">
    <source>
        <dbReference type="SAM" id="Phobius"/>
    </source>
</evidence>
<evidence type="ECO:0000256" key="4">
    <source>
        <dbReference type="ARBA" id="ARBA00022840"/>
    </source>
</evidence>
<dbReference type="GO" id="GO:0016020">
    <property type="term" value="C:membrane"/>
    <property type="evidence" value="ECO:0007669"/>
    <property type="project" value="UniProtKB-SubCell"/>
</dbReference>
<evidence type="ECO:0000256" key="2">
    <source>
        <dbReference type="ARBA" id="ARBA00022692"/>
    </source>
</evidence>
<dbReference type="InterPro" id="IPR003593">
    <property type="entry name" value="AAA+_ATPase"/>
</dbReference>
<dbReference type="Gene3D" id="1.20.1560.10">
    <property type="entry name" value="ABC transporter type 1, transmembrane domain"/>
    <property type="match status" value="1"/>
</dbReference>
<dbReference type="GeneID" id="13453645"/>
<feature type="domain" description="ABC transmembrane type-1" evidence="9">
    <location>
        <begin position="174"/>
        <end position="417"/>
    </location>
</feature>
<accession>E9B2Y6</accession>
<dbReference type="GO" id="GO:0016887">
    <property type="term" value="F:ATP hydrolysis activity"/>
    <property type="evidence" value="ECO:0007669"/>
    <property type="project" value="InterPro"/>
</dbReference>
<proteinExistence type="predicted"/>
<keyword evidence="3" id="KW-0547">Nucleotide-binding</keyword>
<name>E9B2Y6_LEIMU</name>
<dbReference type="OMA" id="QQHAIFI"/>
<dbReference type="PROSITE" id="PS50893">
    <property type="entry name" value="ABC_TRANSPORTER_2"/>
    <property type="match status" value="1"/>
</dbReference>
<feature type="transmembrane region" description="Helical" evidence="7">
    <location>
        <begin position="174"/>
        <end position="198"/>
    </location>
</feature>
<dbReference type="GO" id="GO:0005524">
    <property type="term" value="F:ATP binding"/>
    <property type="evidence" value="ECO:0007669"/>
    <property type="project" value="UniProtKB-KW"/>
</dbReference>
<keyword evidence="11" id="KW-1185">Reference proteome</keyword>
<keyword evidence="4" id="KW-0067">ATP-binding</keyword>
<feature type="transmembrane region" description="Helical" evidence="7">
    <location>
        <begin position="355"/>
        <end position="380"/>
    </location>
</feature>
<dbReference type="VEuPathDB" id="TriTrypDB:LmxM.31.2060"/>
<dbReference type="PhylomeDB" id="E9B2Y6"/>
<sequence>MSSAKYPESASPSARVVASPTTAPAGEAVGALHLLRFAYSYMTCQQRVILASGLFMTCATLLSISIPALAEEIVSYGMRTITKTIDSASPTAVSSSATSLEAAAATSGLGMPAEGAGAGADQFSFLGLGPLSERIFKPLLPMFFTFLRGAVAVGDGAEPAVSLSPYAEGILCRCLLMSVAIICYHFTSLLAHLAAYYAGSGAQNALTKDSVQRILHTPHPERVAVVNAVKLAQLITASGRALSETTGELLTNVLSQVMYIVGFFAVMLFLSYQLTLTILVGVVGIQCLFFLQGISLHRQGSRLTAEEANVQAYIANILQRSQTVLVFGCSNFVLDRMEDRAAQLWRLTNGLNCSIHGYTAVSSALTRLILVVALGLSNYYQQKGQLDMRHTILYFACFQSFVSTLASLSSAVSELRATLGRLKTLDAMLRWYSEPLAVTAGEGCAAASEAAVVDVQESATADVALDHVSFSYPAVPAFLSEIGGAAGAGEAVASWEQELSTAMGSQHNNGVSQVSLTALVGGITVLYGPSGCGKSTCLRLLCGLVRPHTGTVRTQRRAVLLEQQHAIFIGTVAENILLTNLSSFGTSTTEVSALKPTMPSSGVPQSPTAAATFAELQRRVTDAAVKSGCANFLSNPFSTFIESVDHPQFSGGQLQRIVLARMLARTDDYSLVLLDEPTTGLDRSAVEVLLEAIKELRDTHHKTVLISTHDHRVAAVADKVINLSGSAAEVR</sequence>
<dbReference type="InterPro" id="IPR027417">
    <property type="entry name" value="P-loop_NTPase"/>
</dbReference>
<keyword evidence="5 7" id="KW-1133">Transmembrane helix</keyword>
<dbReference type="PROSITE" id="PS00211">
    <property type="entry name" value="ABC_TRANSPORTER_1"/>
    <property type="match status" value="1"/>
</dbReference>
<dbReference type="PANTHER" id="PTHR24221:SF503">
    <property type="entry name" value="MITOCHONDRIAL POTASSIUM CHANNEL ATP-BINDING SUBUNIT"/>
    <property type="match status" value="1"/>
</dbReference>
<dbReference type="InterPro" id="IPR036640">
    <property type="entry name" value="ABC1_TM_sf"/>
</dbReference>
<evidence type="ECO:0000313" key="10">
    <source>
        <dbReference type="EMBL" id="CBZ29600.1"/>
    </source>
</evidence>
<keyword evidence="6 7" id="KW-0472">Membrane</keyword>
<feature type="transmembrane region" description="Helical" evidence="7">
    <location>
        <begin position="249"/>
        <end position="269"/>
    </location>
</feature>
<dbReference type="PANTHER" id="PTHR24221">
    <property type="entry name" value="ATP-BINDING CASSETTE SUB-FAMILY B"/>
    <property type="match status" value="1"/>
</dbReference>
<dbReference type="SMART" id="SM00382">
    <property type="entry name" value="AAA"/>
    <property type="match status" value="1"/>
</dbReference>
<gene>
    <name evidence="10" type="ORF">LMXM_31_2060</name>
</gene>
<evidence type="ECO:0000313" key="11">
    <source>
        <dbReference type="Proteomes" id="UP000007259"/>
    </source>
</evidence>
<dbReference type="SUPFAM" id="SSF52540">
    <property type="entry name" value="P-loop containing nucleoside triphosphate hydrolases"/>
    <property type="match status" value="1"/>
</dbReference>
<evidence type="ECO:0000256" key="6">
    <source>
        <dbReference type="ARBA" id="ARBA00023136"/>
    </source>
</evidence>
<dbReference type="AlphaFoldDB" id="E9B2Y6"/>
<organism evidence="10 11">
    <name type="scientific">Leishmania mexicana (strain MHOM/GT/2001/U1103)</name>
    <dbReference type="NCBI Taxonomy" id="929439"/>
    <lineage>
        <taxon>Eukaryota</taxon>
        <taxon>Discoba</taxon>
        <taxon>Euglenozoa</taxon>
        <taxon>Kinetoplastea</taxon>
        <taxon>Metakinetoplastina</taxon>
        <taxon>Trypanosomatida</taxon>
        <taxon>Trypanosomatidae</taxon>
        <taxon>Leishmaniinae</taxon>
        <taxon>Leishmania</taxon>
    </lineage>
</organism>
<feature type="transmembrane region" description="Helical" evidence="7">
    <location>
        <begin position="48"/>
        <end position="70"/>
    </location>
</feature>